<organism evidence="1 2">
    <name type="scientific">Vibrio ishigakensis</name>
    <dbReference type="NCBI Taxonomy" id="1481914"/>
    <lineage>
        <taxon>Bacteria</taxon>
        <taxon>Pseudomonadati</taxon>
        <taxon>Pseudomonadota</taxon>
        <taxon>Gammaproteobacteria</taxon>
        <taxon>Vibrionales</taxon>
        <taxon>Vibrionaceae</taxon>
        <taxon>Vibrio</taxon>
    </lineage>
</organism>
<name>A0A0B8P364_9VIBR</name>
<dbReference type="AlphaFoldDB" id="A0A0B8P364"/>
<sequence length="97" mass="10826">MPIRSLETGKVRSISLHHQDEAVLFTPQGDITVDSFIAAKSMLMANWGIVGLAEWMIQKELKSGEVVHTRVVLGATTSSLFVFHFKRLYATECKGVY</sequence>
<accession>A0A0B8P364</accession>
<dbReference type="Gene3D" id="3.40.190.10">
    <property type="entry name" value="Periplasmic binding protein-like II"/>
    <property type="match status" value="1"/>
</dbReference>
<evidence type="ECO:0000313" key="1">
    <source>
        <dbReference type="EMBL" id="GAM59027.1"/>
    </source>
</evidence>
<proteinExistence type="predicted"/>
<comment type="caution">
    <text evidence="1">The sequence shown here is derived from an EMBL/GenBank/DDBJ whole genome shotgun (WGS) entry which is preliminary data.</text>
</comment>
<reference evidence="1 2" key="1">
    <citation type="submission" date="2015-01" db="EMBL/GenBank/DDBJ databases">
        <title>Vibrio sp. C1 JCM 19231 whole genome shotgun sequence.</title>
        <authorList>
            <person name="Sawabe T."/>
            <person name="Meirelles P."/>
            <person name="Feng G."/>
            <person name="Sayaka M."/>
            <person name="Hattori M."/>
            <person name="Ohkuma M."/>
        </authorList>
    </citation>
    <scope>NUCLEOTIDE SEQUENCE [LARGE SCALE GENOMIC DNA]</scope>
    <source>
        <strain evidence="2">JCM 19231</strain>
    </source>
</reference>
<reference evidence="1 2" key="2">
    <citation type="submission" date="2015-01" db="EMBL/GenBank/DDBJ databases">
        <authorList>
            <consortium name="NBRP consortium"/>
            <person name="Sawabe T."/>
            <person name="Meirelles P."/>
            <person name="Feng G."/>
            <person name="Sayaka M."/>
            <person name="Hattori M."/>
            <person name="Ohkuma M."/>
        </authorList>
    </citation>
    <scope>NUCLEOTIDE SEQUENCE [LARGE SCALE GENOMIC DNA]</scope>
    <source>
        <strain evidence="2">JCM 19231</strain>
    </source>
</reference>
<gene>
    <name evidence="1" type="ORF">JCM19231_3216</name>
</gene>
<dbReference type="EMBL" id="BBRZ01000119">
    <property type="protein sequence ID" value="GAM59027.1"/>
    <property type="molecule type" value="Genomic_DNA"/>
</dbReference>
<protein>
    <submittedName>
        <fullName evidence="1">Uncharacterized protein</fullName>
    </submittedName>
</protein>
<keyword evidence="2" id="KW-1185">Reference proteome</keyword>
<dbReference type="Proteomes" id="UP000031671">
    <property type="component" value="Unassembled WGS sequence"/>
</dbReference>
<evidence type="ECO:0000313" key="2">
    <source>
        <dbReference type="Proteomes" id="UP000031671"/>
    </source>
</evidence>
<dbReference type="SUPFAM" id="SSF53850">
    <property type="entry name" value="Periplasmic binding protein-like II"/>
    <property type="match status" value="1"/>
</dbReference>